<name>A0A5J4VWA8_9EUKA</name>
<protein>
    <recommendedName>
        <fullName evidence="3">Tc1-like transposase DDE domain-containing protein</fullName>
    </recommendedName>
</protein>
<dbReference type="Gene3D" id="3.30.420.10">
    <property type="entry name" value="Ribonuclease H-like superfamily/Ribonuclease H"/>
    <property type="match status" value="1"/>
</dbReference>
<dbReference type="PANTHER" id="PTHR46060">
    <property type="entry name" value="MARINER MOS1 TRANSPOSASE-LIKE PROTEIN"/>
    <property type="match status" value="1"/>
</dbReference>
<proteinExistence type="predicted"/>
<sequence length="130" mass="15174">MNSHVYIDRVLGATMDSIEDIYSELDREVLLHIDNSPVHNNRMSRGYVKEFNLYRIEHPAYSPDLAPSDFWLFGNLKGSMKGQHFQEQGQLENFVRGWLAGQSEAKLRSVFEEWRDRCHVVANSYGSYLF</sequence>
<organism evidence="1 2">
    <name type="scientific">Streblomastix strix</name>
    <dbReference type="NCBI Taxonomy" id="222440"/>
    <lineage>
        <taxon>Eukaryota</taxon>
        <taxon>Metamonada</taxon>
        <taxon>Preaxostyla</taxon>
        <taxon>Oxymonadida</taxon>
        <taxon>Streblomastigidae</taxon>
        <taxon>Streblomastix</taxon>
    </lineage>
</organism>
<dbReference type="Proteomes" id="UP000324800">
    <property type="component" value="Unassembled WGS sequence"/>
</dbReference>
<comment type="caution">
    <text evidence="1">The sequence shown here is derived from an EMBL/GenBank/DDBJ whole genome shotgun (WGS) entry which is preliminary data.</text>
</comment>
<dbReference type="AlphaFoldDB" id="A0A5J4VWA8"/>
<dbReference type="PANTHER" id="PTHR46060:SF1">
    <property type="entry name" value="MARINER MOS1 TRANSPOSASE-LIKE PROTEIN"/>
    <property type="match status" value="1"/>
</dbReference>
<dbReference type="OrthoDB" id="10018757at2759"/>
<evidence type="ECO:0008006" key="3">
    <source>
        <dbReference type="Google" id="ProtNLM"/>
    </source>
</evidence>
<dbReference type="GO" id="GO:0003676">
    <property type="term" value="F:nucleic acid binding"/>
    <property type="evidence" value="ECO:0007669"/>
    <property type="project" value="InterPro"/>
</dbReference>
<evidence type="ECO:0000313" key="2">
    <source>
        <dbReference type="Proteomes" id="UP000324800"/>
    </source>
</evidence>
<evidence type="ECO:0000313" key="1">
    <source>
        <dbReference type="EMBL" id="KAA6386828.1"/>
    </source>
</evidence>
<reference evidence="1 2" key="1">
    <citation type="submission" date="2019-03" db="EMBL/GenBank/DDBJ databases">
        <title>Single cell metagenomics reveals metabolic interactions within the superorganism composed of flagellate Streblomastix strix and complex community of Bacteroidetes bacteria on its surface.</title>
        <authorList>
            <person name="Treitli S.C."/>
            <person name="Kolisko M."/>
            <person name="Husnik F."/>
            <person name="Keeling P."/>
            <person name="Hampl V."/>
        </authorList>
    </citation>
    <scope>NUCLEOTIDE SEQUENCE [LARGE SCALE GENOMIC DNA]</scope>
    <source>
        <strain evidence="1">ST1C</strain>
    </source>
</reference>
<dbReference type="EMBL" id="SNRW01004633">
    <property type="protein sequence ID" value="KAA6386828.1"/>
    <property type="molecule type" value="Genomic_DNA"/>
</dbReference>
<accession>A0A5J4VWA8</accession>
<dbReference type="InterPro" id="IPR036397">
    <property type="entry name" value="RNaseH_sf"/>
</dbReference>
<dbReference type="InterPro" id="IPR052709">
    <property type="entry name" value="Transposase-MT_Hybrid"/>
</dbReference>
<gene>
    <name evidence="1" type="ORF">EZS28_017645</name>
</gene>